<dbReference type="OrthoDB" id="2604992at2"/>
<dbReference type="AlphaFoldDB" id="A0A0B7GSV5"/>
<dbReference type="Proteomes" id="UP000042527">
    <property type="component" value="Unassembled WGS sequence"/>
</dbReference>
<gene>
    <name evidence="3" type="ORF">FUT82_10680</name>
    <name evidence="2" type="ORF">TPHV1_10260</name>
</gene>
<keyword evidence="4" id="KW-1185">Reference proteome</keyword>
<protein>
    <recommendedName>
        <fullName evidence="6">FMN-binding protein</fullName>
    </recommendedName>
</protein>
<name>A0A0B7GSV5_TREPH</name>
<dbReference type="EMBL" id="CDNC01000001">
    <property type="protein sequence ID" value="CEM60592.1"/>
    <property type="molecule type" value="Genomic_DNA"/>
</dbReference>
<evidence type="ECO:0000313" key="4">
    <source>
        <dbReference type="Proteomes" id="UP000042527"/>
    </source>
</evidence>
<dbReference type="EMBL" id="CP042817">
    <property type="protein sequence ID" value="QEJ98416.1"/>
    <property type="molecule type" value="Genomic_DNA"/>
</dbReference>
<reference evidence="3 5" key="3">
    <citation type="submission" date="2019-08" db="EMBL/GenBank/DDBJ databases">
        <authorList>
            <person name="Kuhnert P."/>
        </authorList>
    </citation>
    <scope>NUCLEOTIDE SEQUENCE [LARGE SCALE GENOMIC DNA]</scope>
    <source>
        <strain evidence="3 5">B36.5</strain>
    </source>
</reference>
<evidence type="ECO:0000313" key="3">
    <source>
        <dbReference type="EMBL" id="QEJ98416.1"/>
    </source>
</evidence>
<reference evidence="4" key="1">
    <citation type="submission" date="2015-01" db="EMBL/GenBank/DDBJ databases">
        <authorList>
            <person name="Manzoor Shahid"/>
            <person name="Zubair Saima"/>
        </authorList>
    </citation>
    <scope>NUCLEOTIDE SEQUENCE [LARGE SCALE GENOMIC DNA]</scope>
    <source>
        <strain evidence="4">V1</strain>
    </source>
</reference>
<sequence>MKKYLLATMVLVAIVLAACGNSGAGSSGAIKMGRADAAAHGKQSWASVVVAMQGDKIVGVSLDEYQFMNKNNITAGVPNSEHKGEKTMSLNFKDENVVPASKRVNSEFYSKLMAEHGKSTKPIAANFDAIEAFCIGKTIAEVEDVANKSNIKAMDAVSGATLVDTKGYLSAVVAAAKNAK</sequence>
<dbReference type="PROSITE" id="PS51257">
    <property type="entry name" value="PROKAR_LIPOPROTEIN"/>
    <property type="match status" value="1"/>
</dbReference>
<dbReference type="RefSeq" id="WP_002698414.1">
    <property type="nucleotide sequence ID" value="NZ_CDNC01000001.1"/>
</dbReference>
<accession>A0A0B7GSV5</accession>
<dbReference type="Gene3D" id="3.90.1010.20">
    <property type="match status" value="1"/>
</dbReference>
<evidence type="ECO:0000313" key="2">
    <source>
        <dbReference type="EMBL" id="CEM60592.1"/>
    </source>
</evidence>
<evidence type="ECO:0000313" key="5">
    <source>
        <dbReference type="Proteomes" id="UP000323594"/>
    </source>
</evidence>
<evidence type="ECO:0000256" key="1">
    <source>
        <dbReference type="SAM" id="SignalP"/>
    </source>
</evidence>
<reference evidence="2" key="2">
    <citation type="submission" date="2015-01" db="EMBL/GenBank/DDBJ databases">
        <authorList>
            <person name="Xiang T."/>
            <person name="Song Y."/>
            <person name="Huang L."/>
            <person name="Wang B."/>
            <person name="Wu P."/>
        </authorList>
    </citation>
    <scope>NUCLEOTIDE SEQUENCE [LARGE SCALE GENOMIC DNA]</scope>
    <source>
        <strain evidence="2">V1</strain>
    </source>
</reference>
<evidence type="ECO:0008006" key="6">
    <source>
        <dbReference type="Google" id="ProtNLM"/>
    </source>
</evidence>
<organism evidence="2 4">
    <name type="scientific">Treponema phagedenis</name>
    <dbReference type="NCBI Taxonomy" id="162"/>
    <lineage>
        <taxon>Bacteria</taxon>
        <taxon>Pseudomonadati</taxon>
        <taxon>Spirochaetota</taxon>
        <taxon>Spirochaetia</taxon>
        <taxon>Spirochaetales</taxon>
        <taxon>Treponemataceae</taxon>
        <taxon>Treponema</taxon>
    </lineage>
</organism>
<feature type="chain" id="PRO_5041596599" description="FMN-binding protein" evidence="1">
    <location>
        <begin position="25"/>
        <end position="180"/>
    </location>
</feature>
<feature type="signal peptide" evidence="1">
    <location>
        <begin position="1"/>
        <end position="24"/>
    </location>
</feature>
<proteinExistence type="predicted"/>
<dbReference type="Proteomes" id="UP000323594">
    <property type="component" value="Chromosome"/>
</dbReference>
<keyword evidence="1" id="KW-0732">Signal</keyword>